<comment type="subcellular location">
    <subcellularLocation>
        <location evidence="1">Cytoplasm</location>
        <location evidence="1">Cytoskeleton</location>
        <location evidence="1">Cilium axoneme</location>
    </subcellularLocation>
</comment>
<evidence type="ECO:0000256" key="1">
    <source>
        <dbReference type="ARBA" id="ARBA00004430"/>
    </source>
</evidence>
<feature type="compositionally biased region" description="Basic and acidic residues" evidence="2">
    <location>
        <begin position="548"/>
        <end position="560"/>
    </location>
</feature>
<dbReference type="OrthoDB" id="550223at2759"/>
<dbReference type="InterPro" id="IPR032675">
    <property type="entry name" value="LRR_dom_sf"/>
</dbReference>
<feature type="compositionally biased region" description="Pro residues" evidence="2">
    <location>
        <begin position="396"/>
        <end position="413"/>
    </location>
</feature>
<reference evidence="3 4" key="1">
    <citation type="journal article" date="2010" name="Science">
        <title>Genomic analysis of organismal complexity in the multicellular green alga Volvox carteri.</title>
        <authorList>
            <person name="Prochnik S.E."/>
            <person name="Umen J."/>
            <person name="Nedelcu A.M."/>
            <person name="Hallmann A."/>
            <person name="Miller S.M."/>
            <person name="Nishii I."/>
            <person name="Ferris P."/>
            <person name="Kuo A."/>
            <person name="Mitros T."/>
            <person name="Fritz-Laylin L.K."/>
            <person name="Hellsten U."/>
            <person name="Chapman J."/>
            <person name="Simakov O."/>
            <person name="Rensing S.A."/>
            <person name="Terry A."/>
            <person name="Pangilinan J."/>
            <person name="Kapitonov V."/>
            <person name="Jurka J."/>
            <person name="Salamov A."/>
            <person name="Shapiro H."/>
            <person name="Schmutz J."/>
            <person name="Grimwood J."/>
            <person name="Lindquist E."/>
            <person name="Lucas S."/>
            <person name="Grigoriev I.V."/>
            <person name="Schmitt R."/>
            <person name="Kirk D."/>
            <person name="Rokhsar D.S."/>
        </authorList>
    </citation>
    <scope>NUCLEOTIDE SEQUENCE [LARGE SCALE GENOMIC DNA]</scope>
    <source>
        <strain evidence="4">f. Nagariensis / Eve</strain>
    </source>
</reference>
<sequence length="898" mass="98521">MPYYRAACDAVTDGLLSASASIVTSAQCVLDRLKDAAYDGLAAAIQALLPRQPRWRLPRPSWRQSRRRRANTNVAVAAVRWFVHRGPQSDPTAAAVFRRYAPDPPDPNLQPLVSCLPLLGPSTSLSRLSIVTAYDITEEDLHLVRKSFPRLTALALQSHKDVTLDFTPVVLTSLDCLLTDESPGVAPVAAEPALPSMLPSSLPPPPSLPLRTLVLSGLRCDWQPGEGGLGALTGLRTLVLHKVVCRLHRLMPQIKALTQLTRLELRGLDYHHSLPLDSTDVKLLETKNDFLEELAMRAVGRAVSGMADLRALVCDVECPAGPLVHPARPTMGLSPDPTPRRSFSGRDPWALLLDGVTKLRKLEELWLPYMVLNRPAQLDELAAALTGLTSLELAALPPPPPPPPKSPEPPSSPPMSIEELLERRRRIDSAKAEVLWNLYIPLGAVGTAAADGNMCRTGAVQTRQLGRQQGGAGGKTGPACQGALSRVSDVALALSQVWSNLARNRQPSVNTSPRDNQQGNHRHCCHQHHRRQHRHDNSGNNEGANNDVDNRNENIRNNEERGGSAGLLAVRLGFKACCGFRILGLPFQKKPTRLLHQLPTFNNNNNKNKNNNNNSIIGVFMWFMWTISTTAVPLYGSGVFQRNAKSRGVARKGDWRKKLSMCVSRRPEYLTATLLHTGVLSTQRDWELRVCLYVFMPARPLPPGATAYDDAWRSYKSVRVPLSFLRALSRALRVVDCNSLDGWCSPDGAVHPRDALRQARATLAAEGSRTLLVSEAEEWAARVMGLAPGLEATWRRGTGYTTTNGCSYYGDGIGSGAPLCVPDLKMHPQLTIADSTPTATTISNNETYTAQLCHTPQLQPIHANCSSKTAHVYIFRFDLTYAVQEVNFENLDQALKTF</sequence>
<gene>
    <name evidence="3" type="ORF">VOLCADRAFT_90416</name>
</gene>
<proteinExistence type="predicted"/>
<dbReference type="InParanoid" id="D8TUB3"/>
<keyword evidence="4" id="KW-1185">Reference proteome</keyword>
<dbReference type="AlphaFoldDB" id="D8TUB3"/>
<dbReference type="Gene3D" id="3.80.10.10">
    <property type="entry name" value="Ribonuclease Inhibitor"/>
    <property type="match status" value="1"/>
</dbReference>
<feature type="region of interest" description="Disordered" evidence="2">
    <location>
        <begin position="393"/>
        <end position="415"/>
    </location>
</feature>
<evidence type="ECO:0000256" key="2">
    <source>
        <dbReference type="SAM" id="MobiDB-lite"/>
    </source>
</evidence>
<evidence type="ECO:0000313" key="4">
    <source>
        <dbReference type="Proteomes" id="UP000001058"/>
    </source>
</evidence>
<accession>D8TUB3</accession>
<feature type="compositionally biased region" description="Basic residues" evidence="2">
    <location>
        <begin position="520"/>
        <end position="534"/>
    </location>
</feature>
<protein>
    <submittedName>
        <fullName evidence="3">Uncharacterized protein</fullName>
    </submittedName>
</protein>
<name>D8TUB3_VOLCA</name>
<dbReference type="EMBL" id="GL378337">
    <property type="protein sequence ID" value="EFJ49009.1"/>
    <property type="molecule type" value="Genomic_DNA"/>
</dbReference>
<dbReference type="SUPFAM" id="SSF52047">
    <property type="entry name" value="RNI-like"/>
    <property type="match status" value="1"/>
</dbReference>
<dbReference type="KEGG" id="vcn:VOLCADRAFT_90416"/>
<dbReference type="Proteomes" id="UP000001058">
    <property type="component" value="Unassembled WGS sequence"/>
</dbReference>
<dbReference type="GO" id="GO:0005930">
    <property type="term" value="C:axoneme"/>
    <property type="evidence" value="ECO:0007669"/>
    <property type="project" value="UniProtKB-SubCell"/>
</dbReference>
<dbReference type="GeneID" id="9619076"/>
<organism evidence="4">
    <name type="scientific">Volvox carteri f. nagariensis</name>
    <dbReference type="NCBI Taxonomy" id="3068"/>
    <lineage>
        <taxon>Eukaryota</taxon>
        <taxon>Viridiplantae</taxon>
        <taxon>Chlorophyta</taxon>
        <taxon>core chlorophytes</taxon>
        <taxon>Chlorophyceae</taxon>
        <taxon>CS clade</taxon>
        <taxon>Chlamydomonadales</taxon>
        <taxon>Volvocaceae</taxon>
        <taxon>Volvox</taxon>
    </lineage>
</organism>
<feature type="region of interest" description="Disordered" evidence="2">
    <location>
        <begin position="503"/>
        <end position="560"/>
    </location>
</feature>
<feature type="compositionally biased region" description="Polar residues" evidence="2">
    <location>
        <begin position="503"/>
        <end position="519"/>
    </location>
</feature>
<dbReference type="RefSeq" id="XP_002949906.1">
    <property type="nucleotide sequence ID" value="XM_002949860.1"/>
</dbReference>
<evidence type="ECO:0000313" key="3">
    <source>
        <dbReference type="EMBL" id="EFJ49009.1"/>
    </source>
</evidence>